<proteinExistence type="predicted"/>
<dbReference type="AlphaFoldDB" id="A0A8S1KVB5"/>
<evidence type="ECO:0000313" key="2">
    <source>
        <dbReference type="Proteomes" id="UP000692954"/>
    </source>
</evidence>
<reference evidence="1" key="1">
    <citation type="submission" date="2021-01" db="EMBL/GenBank/DDBJ databases">
        <authorList>
            <consortium name="Genoscope - CEA"/>
            <person name="William W."/>
        </authorList>
    </citation>
    <scope>NUCLEOTIDE SEQUENCE</scope>
</reference>
<dbReference type="OrthoDB" id="303533at2759"/>
<dbReference type="EMBL" id="CAJJDN010000011">
    <property type="protein sequence ID" value="CAD8057493.1"/>
    <property type="molecule type" value="Genomic_DNA"/>
</dbReference>
<organism evidence="1 2">
    <name type="scientific">Paramecium sonneborni</name>
    <dbReference type="NCBI Taxonomy" id="65129"/>
    <lineage>
        <taxon>Eukaryota</taxon>
        <taxon>Sar</taxon>
        <taxon>Alveolata</taxon>
        <taxon>Ciliophora</taxon>
        <taxon>Intramacronucleata</taxon>
        <taxon>Oligohymenophorea</taxon>
        <taxon>Peniculida</taxon>
        <taxon>Parameciidae</taxon>
        <taxon>Paramecium</taxon>
    </lineage>
</organism>
<keyword evidence="2" id="KW-1185">Reference proteome</keyword>
<accession>A0A8S1KVB5</accession>
<comment type="caution">
    <text evidence="1">The sequence shown here is derived from an EMBL/GenBank/DDBJ whole genome shotgun (WGS) entry which is preliminary data.</text>
</comment>
<name>A0A8S1KVB5_9CILI</name>
<evidence type="ECO:0000313" key="1">
    <source>
        <dbReference type="EMBL" id="CAD8057493.1"/>
    </source>
</evidence>
<sequence>MQYIDDMSRVRQLAESWQKKKSLKILKSRLSSAQYPQRTLSRVPHLIRNYNTIEQNIFAVSKLNKTVSEIYNSPKEGQKQINQSFSVDETFYEFPSQSNTRKENQMVVDKIQQKFSIFKSKKQSAITNKYSVQPKVSQTFQRQSKSVQNQTQQTLSETINNNFLVNQRTVLKNGVRYPYQLLIMNNSRQKILNSMINSNDTTLMTISNASDLEELKKKDSKIYQEEVKTVQNEKRKQELLSRNHMTNAMYSLMALNRRSQSNVKSKYQTLLPKDSRFYMI</sequence>
<protein>
    <submittedName>
        <fullName evidence="1">Uncharacterized protein</fullName>
    </submittedName>
</protein>
<dbReference type="Proteomes" id="UP000692954">
    <property type="component" value="Unassembled WGS sequence"/>
</dbReference>
<gene>
    <name evidence="1" type="ORF">PSON_ATCC_30995.1.T0110245</name>
</gene>